<dbReference type="Pfam" id="PF10996">
    <property type="entry name" value="Beta-Casp"/>
    <property type="match status" value="1"/>
</dbReference>
<dbReference type="GO" id="GO:0032039">
    <property type="term" value="C:integrator complex"/>
    <property type="evidence" value="ECO:0007669"/>
    <property type="project" value="InterPro"/>
</dbReference>
<protein>
    <recommendedName>
        <fullName evidence="4">Integrator complex subunit 9</fullName>
    </recommendedName>
</protein>
<sequence>MKLYNLSASDTAPCIVLKFKSCTIMLDCCLDFSSLQNFLPIGLIENPRLQNLPKWKLLDEHDNLVTDKELKECSGRVFVDSVPEFSIPETDLLDLTTVDVILLSNSASMFALPYITEYTGFKGTIYATEPSLQFGRLLMEELIEYCHHRVLKTETATKWKNRKYKKQLPSSLSHCWEKGLSSWRVCYNSEDLNKSLSKVQIVGYAEKVSVFGALNITASSSGFSLGSCNWKISSDFEKISYLSASSSLTTHPQQLNAKSLHNSDLLIFTGLTQVPNHNPDNMLAEFCSCLAKTVKAGGNVLVPCSPSGLLYDLLECLLSYMEQSNLINIPIYLMSPSAKASLASSQIYSEWLHPNKQNKAYLPEPPFPHDELIHLGRLKVFSSVHDGLSSNFKKPCIVFAGHASLRFGDAVHFVELWSKSASNSFIFVEPNFSYLDALAPFQPITARVYHFPIDTRSNHQAASRLIDSLKPRLLVAPPSYLKAPINAPHRTDLKLVTECPITKLERNSVLNLNIKRTSEKVNLDPELASSLTPSEVKSGVLMAPLSAQVITRDNAHLLKPVYKRVAVGRKRKLHDEVIHRPLLSGKLCLTSFVDDLKQEGFSDVKIEDGSSGKIILLQDTVIQIDDGSTHIVCEGSESLRIKLRDLFLKNLTAI</sequence>
<keyword evidence="6" id="KW-0539">Nucleus</keyword>
<dbReference type="GO" id="GO:0005737">
    <property type="term" value="C:cytoplasm"/>
    <property type="evidence" value="ECO:0007669"/>
    <property type="project" value="UniProtKB-SubCell"/>
</dbReference>
<evidence type="ECO:0000256" key="1">
    <source>
        <dbReference type="ARBA" id="ARBA00004123"/>
    </source>
</evidence>
<dbReference type="Gene3D" id="3.60.15.10">
    <property type="entry name" value="Ribonuclease Z/Hydroxyacylglutathione hydrolase-like"/>
    <property type="match status" value="1"/>
</dbReference>
<evidence type="ECO:0000256" key="5">
    <source>
        <dbReference type="ARBA" id="ARBA00022490"/>
    </source>
</evidence>
<proteinExistence type="evidence at transcript level"/>
<dbReference type="PANTHER" id="PTHR46094">
    <property type="entry name" value="INTEGRATOR COMPLEX SUBUNIT 9"/>
    <property type="match status" value="1"/>
</dbReference>
<evidence type="ECO:0000313" key="8">
    <source>
        <dbReference type="EMBL" id="CAB3256511.1"/>
    </source>
</evidence>
<dbReference type="InterPro" id="IPR027074">
    <property type="entry name" value="Integrator_9su"/>
</dbReference>
<reference evidence="8" key="1">
    <citation type="submission" date="2020-04" db="EMBL/GenBank/DDBJ databases">
        <authorList>
            <person name="Neveu A P."/>
        </authorList>
    </citation>
    <scope>NUCLEOTIDE SEQUENCE</scope>
    <source>
        <tissue evidence="8">Whole embryo</tissue>
    </source>
</reference>
<dbReference type="Pfam" id="PF21382">
    <property type="entry name" value="IntS9_C"/>
    <property type="match status" value="1"/>
</dbReference>
<organism evidence="8">
    <name type="scientific">Phallusia mammillata</name>
    <dbReference type="NCBI Taxonomy" id="59560"/>
    <lineage>
        <taxon>Eukaryota</taxon>
        <taxon>Metazoa</taxon>
        <taxon>Chordata</taxon>
        <taxon>Tunicata</taxon>
        <taxon>Ascidiacea</taxon>
        <taxon>Phlebobranchia</taxon>
        <taxon>Ascidiidae</taxon>
        <taxon>Phallusia</taxon>
    </lineage>
</organism>
<evidence type="ECO:0000256" key="6">
    <source>
        <dbReference type="ARBA" id="ARBA00023242"/>
    </source>
</evidence>
<dbReference type="PANTHER" id="PTHR46094:SF1">
    <property type="entry name" value="INTEGRATOR COMPLEX SUBUNIT 9"/>
    <property type="match status" value="1"/>
</dbReference>
<dbReference type="InterPro" id="IPR022712">
    <property type="entry name" value="Beta_Casp"/>
</dbReference>
<dbReference type="EMBL" id="LR786010">
    <property type="protein sequence ID" value="CAB3256511.1"/>
    <property type="molecule type" value="mRNA"/>
</dbReference>
<accession>A0A6F9DEP6</accession>
<evidence type="ECO:0000256" key="3">
    <source>
        <dbReference type="ARBA" id="ARBA00006861"/>
    </source>
</evidence>
<evidence type="ECO:0000259" key="7">
    <source>
        <dbReference type="SMART" id="SM01027"/>
    </source>
</evidence>
<dbReference type="InterPro" id="IPR001279">
    <property type="entry name" value="Metallo-B-lactamas"/>
</dbReference>
<name>A0A6F9DEP6_9ASCI</name>
<dbReference type="SMART" id="SM01027">
    <property type="entry name" value="Beta-Casp"/>
    <property type="match status" value="1"/>
</dbReference>
<keyword evidence="5" id="KW-0963">Cytoplasm</keyword>
<dbReference type="GO" id="GO:0034472">
    <property type="term" value="P:snRNA 3'-end processing"/>
    <property type="evidence" value="ECO:0007669"/>
    <property type="project" value="TreeGrafter"/>
</dbReference>
<dbReference type="Pfam" id="PF16661">
    <property type="entry name" value="Lactamase_B_6"/>
    <property type="match status" value="1"/>
</dbReference>
<comment type="subcellular location">
    <subcellularLocation>
        <location evidence="2">Cytoplasm</location>
    </subcellularLocation>
    <subcellularLocation>
        <location evidence="1">Nucleus</location>
    </subcellularLocation>
</comment>
<dbReference type="InterPro" id="IPR048660">
    <property type="entry name" value="IntS9-like_C"/>
</dbReference>
<gene>
    <name evidence="8" type="primary">Ints9</name>
</gene>
<comment type="similarity">
    <text evidence="3">Belongs to the metallo-beta-lactamase superfamily. RNA-metabolizing metallo-beta-lactamase-like family. INTS9 subfamily.</text>
</comment>
<feature type="domain" description="Beta-Casp" evidence="7">
    <location>
        <begin position="310"/>
        <end position="438"/>
    </location>
</feature>
<dbReference type="AlphaFoldDB" id="A0A6F9DEP6"/>
<dbReference type="InterPro" id="IPR036866">
    <property type="entry name" value="RibonucZ/Hydroxyglut_hydro"/>
</dbReference>
<evidence type="ECO:0000256" key="2">
    <source>
        <dbReference type="ARBA" id="ARBA00004496"/>
    </source>
</evidence>
<dbReference type="SUPFAM" id="SSF56281">
    <property type="entry name" value="Metallo-hydrolase/oxidoreductase"/>
    <property type="match status" value="1"/>
</dbReference>
<evidence type="ECO:0000256" key="4">
    <source>
        <dbReference type="ARBA" id="ARBA00015337"/>
    </source>
</evidence>